<organism evidence="2 3">
    <name type="scientific">Hordeum vulgare subsp. vulgare</name>
    <name type="common">Domesticated barley</name>
    <dbReference type="NCBI Taxonomy" id="112509"/>
    <lineage>
        <taxon>Eukaryota</taxon>
        <taxon>Viridiplantae</taxon>
        <taxon>Streptophyta</taxon>
        <taxon>Embryophyta</taxon>
        <taxon>Tracheophyta</taxon>
        <taxon>Spermatophyta</taxon>
        <taxon>Magnoliopsida</taxon>
        <taxon>Liliopsida</taxon>
        <taxon>Poales</taxon>
        <taxon>Poaceae</taxon>
        <taxon>BOP clade</taxon>
        <taxon>Pooideae</taxon>
        <taxon>Triticodae</taxon>
        <taxon>Triticeae</taxon>
        <taxon>Hordeinae</taxon>
        <taxon>Hordeum</taxon>
    </lineage>
</organism>
<sequence length="231" mass="24372">MTGGDSICMDAISLDEWEIVPGLGSSFFMEGCTAGGDEEEAMDPPVQAASSQQQQQQHAVEDIGVVQAELRRGELASEVTEVMVSGAEEGEEIVNVESPAAEEVCDEDEVMVEAAPDHLGAEEEEGVEGDRAGMNCAGFSVGKLRVNGVGALCSFGVAAATFCVLVLGGRPQQGKIMMQDQKSQFQMYADDERIHRAVEQASRMNQAVSSVVGGASTTRATVSFGGYYNGF</sequence>
<dbReference type="PANTHER" id="PTHR33646">
    <property type="entry name" value="GB|AAF00631.1"/>
    <property type="match status" value="1"/>
</dbReference>
<dbReference type="Gramene" id="HORVU.MOREX.r2.5HG0434280.1">
    <property type="protein sequence ID" value="HORVU.MOREX.r2.5HG0434280.1"/>
    <property type="gene ID" value="HORVU.MOREX.r2.5HG0434280"/>
</dbReference>
<dbReference type="Proteomes" id="UP000011116">
    <property type="component" value="Chromosome 5H"/>
</dbReference>
<dbReference type="InterPro" id="IPR049224">
    <property type="entry name" value="DUF6821"/>
</dbReference>
<dbReference type="EnsemblPlants" id="HORVU.MOREX.r3.5HG0522420.1">
    <property type="protein sequence ID" value="HORVU.MOREX.r3.5HG0522420.1"/>
    <property type="gene ID" value="HORVU.MOREX.r3.5HG0522420"/>
</dbReference>
<dbReference type="GeneID" id="123452861"/>
<proteinExistence type="predicted"/>
<dbReference type="AlphaFoldDB" id="M0WTW5"/>
<reference evidence="2" key="3">
    <citation type="submission" date="2022-01" db="UniProtKB">
        <authorList>
            <consortium name="EnsemblPlants"/>
        </authorList>
    </citation>
    <scope>IDENTIFICATION</scope>
    <source>
        <strain evidence="2">subsp. vulgare</strain>
    </source>
</reference>
<keyword evidence="3" id="KW-1185">Reference proteome</keyword>
<dbReference type="Pfam" id="PF20705">
    <property type="entry name" value="DUF6821"/>
    <property type="match status" value="1"/>
</dbReference>
<dbReference type="RefSeq" id="XP_044985521.1">
    <property type="nucleotide sequence ID" value="XM_045129586.1"/>
</dbReference>
<accession>M0WTW5</accession>
<dbReference type="OrthoDB" id="766965at2759"/>
<protein>
    <recommendedName>
        <fullName evidence="1">DUF6821 domain-containing protein</fullName>
    </recommendedName>
</protein>
<dbReference type="InterPro" id="IPR045883">
    <property type="entry name" value="At4g13530-like"/>
</dbReference>
<gene>
    <name evidence="2" type="primary">LOC123452861</name>
</gene>
<dbReference type="ExpressionAtlas" id="M0WTW5">
    <property type="expression patterns" value="baseline and differential"/>
</dbReference>
<evidence type="ECO:0000259" key="1">
    <source>
        <dbReference type="Pfam" id="PF20705"/>
    </source>
</evidence>
<evidence type="ECO:0000313" key="2">
    <source>
        <dbReference type="EnsemblPlants" id="HORVU.MOREX.r3.5HG0522420.1"/>
    </source>
</evidence>
<evidence type="ECO:0000313" key="3">
    <source>
        <dbReference type="Proteomes" id="UP000011116"/>
    </source>
</evidence>
<dbReference type="PANTHER" id="PTHR33646:SF2">
    <property type="entry name" value="F20H23.8 PROTEIN"/>
    <property type="match status" value="1"/>
</dbReference>
<reference evidence="3" key="1">
    <citation type="journal article" date="2012" name="Nature">
        <title>A physical, genetic and functional sequence assembly of the barley genome.</title>
        <authorList>
            <consortium name="The International Barley Genome Sequencing Consortium"/>
            <person name="Mayer K.F."/>
            <person name="Waugh R."/>
            <person name="Brown J.W."/>
            <person name="Schulman A."/>
            <person name="Langridge P."/>
            <person name="Platzer M."/>
            <person name="Fincher G.B."/>
            <person name="Muehlbauer G.J."/>
            <person name="Sato K."/>
            <person name="Close T.J."/>
            <person name="Wise R.P."/>
            <person name="Stein N."/>
        </authorList>
    </citation>
    <scope>NUCLEOTIDE SEQUENCE [LARGE SCALE GENOMIC DNA]</scope>
    <source>
        <strain evidence="3">cv. Morex</strain>
    </source>
</reference>
<dbReference type="Gramene" id="HORVU.MOREX.r3.5HG0522420.1">
    <property type="protein sequence ID" value="HORVU.MOREX.r3.5HG0522420.1"/>
    <property type="gene ID" value="HORVU.MOREX.r3.5HG0522420"/>
</dbReference>
<name>M0WTW5_HORVV</name>
<reference evidence="2" key="2">
    <citation type="submission" date="2020-10" db="EMBL/GenBank/DDBJ databases">
        <authorList>
            <person name="Scholz U."/>
            <person name="Mascher M."/>
            <person name="Fiebig A."/>
        </authorList>
    </citation>
    <scope>NUCLEOTIDE SEQUENCE [LARGE SCALE GENOMIC DNA]</scope>
    <source>
        <strain evidence="2">cv. Morex</strain>
    </source>
</reference>
<feature type="domain" description="DUF6821" evidence="1">
    <location>
        <begin position="102"/>
        <end position="230"/>
    </location>
</feature>